<dbReference type="RefSeq" id="WP_203751478.1">
    <property type="nucleotide sequence ID" value="NZ_BONF01000032.1"/>
</dbReference>
<dbReference type="EMBL" id="BONF01000032">
    <property type="protein sequence ID" value="GIF83956.1"/>
    <property type="molecule type" value="Genomic_DNA"/>
</dbReference>
<proteinExistence type="predicted"/>
<protein>
    <recommendedName>
        <fullName evidence="4">NUDIX hydrolase</fullName>
    </recommendedName>
</protein>
<evidence type="ECO:0000313" key="2">
    <source>
        <dbReference type="EMBL" id="GIF83956.1"/>
    </source>
</evidence>
<comment type="caution">
    <text evidence="2">The sequence shown here is derived from an EMBL/GenBank/DDBJ whole genome shotgun (WGS) entry which is preliminary data.</text>
</comment>
<feature type="region of interest" description="Disordered" evidence="1">
    <location>
        <begin position="79"/>
        <end position="105"/>
    </location>
</feature>
<gene>
    <name evidence="2" type="ORF">Cba03nite_53050</name>
</gene>
<keyword evidence="3" id="KW-1185">Reference proteome</keyword>
<organism evidence="2 3">
    <name type="scientific">Catellatospora bangladeshensis</name>
    <dbReference type="NCBI Taxonomy" id="310355"/>
    <lineage>
        <taxon>Bacteria</taxon>
        <taxon>Bacillati</taxon>
        <taxon>Actinomycetota</taxon>
        <taxon>Actinomycetes</taxon>
        <taxon>Micromonosporales</taxon>
        <taxon>Micromonosporaceae</taxon>
        <taxon>Catellatospora</taxon>
    </lineage>
</organism>
<accession>A0A8J3JNJ1</accession>
<feature type="compositionally biased region" description="Basic and acidic residues" evidence="1">
    <location>
        <begin position="79"/>
        <end position="91"/>
    </location>
</feature>
<evidence type="ECO:0000256" key="1">
    <source>
        <dbReference type="SAM" id="MobiDB-lite"/>
    </source>
</evidence>
<name>A0A8J3JNJ1_9ACTN</name>
<dbReference type="Proteomes" id="UP000601223">
    <property type="component" value="Unassembled WGS sequence"/>
</dbReference>
<evidence type="ECO:0000313" key="3">
    <source>
        <dbReference type="Proteomes" id="UP000601223"/>
    </source>
</evidence>
<reference evidence="2 3" key="1">
    <citation type="submission" date="2021-01" db="EMBL/GenBank/DDBJ databases">
        <title>Whole genome shotgun sequence of Catellatospora bangladeshensis NBRC 107357.</title>
        <authorList>
            <person name="Komaki H."/>
            <person name="Tamura T."/>
        </authorList>
    </citation>
    <scope>NUCLEOTIDE SEQUENCE [LARGE SCALE GENOMIC DNA]</scope>
    <source>
        <strain evidence="2 3">NBRC 107357</strain>
    </source>
</reference>
<evidence type="ECO:0008006" key="4">
    <source>
        <dbReference type="Google" id="ProtNLM"/>
    </source>
</evidence>
<sequence length="163" mass="17585">MGWVIGVVALVVVIASYVTWTASRVDRLHLRAASAGRALDSQLVRRAAAAAVLAETELAADPAGADLYAAARAALDAREDDREAAENDLTRTLRKQPFDPQEPNGAAVVAASRRVALARQMHTDLVRAALASRERPLVRVLRLNRKHTRPAYFDIDDPTLAGA</sequence>
<dbReference type="AlphaFoldDB" id="A0A8J3JNJ1"/>